<dbReference type="AlphaFoldDB" id="A0A9P5P297"/>
<accession>A0A9P5P297</accession>
<dbReference type="OrthoDB" id="3542212at2759"/>
<comment type="caution">
    <text evidence="2">The sequence shown here is derived from an EMBL/GenBank/DDBJ whole genome shotgun (WGS) entry which is preliminary data.</text>
</comment>
<dbReference type="SUPFAM" id="SSF54909">
    <property type="entry name" value="Dimeric alpha+beta barrel"/>
    <property type="match status" value="1"/>
</dbReference>
<dbReference type="PANTHER" id="PTHR42052">
    <property type="entry name" value="ABM DOMAIN-CONTAINING PROTEIN"/>
    <property type="match status" value="1"/>
</dbReference>
<gene>
    <name evidence="2" type="ORF">CPB84DRAFT_1761584</name>
</gene>
<evidence type="ECO:0000313" key="3">
    <source>
        <dbReference type="Proteomes" id="UP000724874"/>
    </source>
</evidence>
<proteinExistence type="predicted"/>
<reference evidence="2" key="1">
    <citation type="submission" date="2020-11" db="EMBL/GenBank/DDBJ databases">
        <authorList>
            <consortium name="DOE Joint Genome Institute"/>
            <person name="Ahrendt S."/>
            <person name="Riley R."/>
            <person name="Andreopoulos W."/>
            <person name="LaButti K."/>
            <person name="Pangilinan J."/>
            <person name="Ruiz-duenas F.J."/>
            <person name="Barrasa J.M."/>
            <person name="Sanchez-Garcia M."/>
            <person name="Camarero S."/>
            <person name="Miyauchi S."/>
            <person name="Serrano A."/>
            <person name="Linde D."/>
            <person name="Babiker R."/>
            <person name="Drula E."/>
            <person name="Ayuso-Fernandez I."/>
            <person name="Pacheco R."/>
            <person name="Padilla G."/>
            <person name="Ferreira P."/>
            <person name="Barriuso J."/>
            <person name="Kellner H."/>
            <person name="Castanera R."/>
            <person name="Alfaro M."/>
            <person name="Ramirez L."/>
            <person name="Pisabarro A.G."/>
            <person name="Kuo A."/>
            <person name="Tritt A."/>
            <person name="Lipzen A."/>
            <person name="He G."/>
            <person name="Yan M."/>
            <person name="Ng V."/>
            <person name="Cullen D."/>
            <person name="Martin F."/>
            <person name="Rosso M.-N."/>
            <person name="Henrissat B."/>
            <person name="Hibbett D."/>
            <person name="Martinez A.T."/>
            <person name="Grigoriev I.V."/>
        </authorList>
    </citation>
    <scope>NUCLEOTIDE SEQUENCE</scope>
    <source>
        <strain evidence="2">AH 44721</strain>
    </source>
</reference>
<dbReference type="EMBL" id="JADNYJ010000003">
    <property type="protein sequence ID" value="KAF8912194.1"/>
    <property type="molecule type" value="Genomic_DNA"/>
</dbReference>
<protein>
    <recommendedName>
        <fullName evidence="4">ABM domain-containing protein</fullName>
    </recommendedName>
</protein>
<dbReference type="InterPro" id="IPR011008">
    <property type="entry name" value="Dimeric_a/b-barrel"/>
</dbReference>
<dbReference type="PANTHER" id="PTHR42052:SF1">
    <property type="entry name" value="ABM DOMAIN-CONTAINING PROTEIN"/>
    <property type="match status" value="1"/>
</dbReference>
<feature type="region of interest" description="Disordered" evidence="1">
    <location>
        <begin position="139"/>
        <end position="162"/>
    </location>
</feature>
<dbReference type="Gene3D" id="3.30.70.100">
    <property type="match status" value="1"/>
</dbReference>
<evidence type="ECO:0000313" key="2">
    <source>
        <dbReference type="EMBL" id="KAF8912194.1"/>
    </source>
</evidence>
<dbReference type="Proteomes" id="UP000724874">
    <property type="component" value="Unassembled WGS sequence"/>
</dbReference>
<evidence type="ECO:0000256" key="1">
    <source>
        <dbReference type="SAM" id="MobiDB-lite"/>
    </source>
</evidence>
<evidence type="ECO:0008006" key="4">
    <source>
        <dbReference type="Google" id="ProtNLM"/>
    </source>
</evidence>
<name>A0A9P5P297_GYMJU</name>
<organism evidence="2 3">
    <name type="scientific">Gymnopilus junonius</name>
    <name type="common">Spectacular rustgill mushroom</name>
    <name type="synonym">Gymnopilus spectabilis subsp. junonius</name>
    <dbReference type="NCBI Taxonomy" id="109634"/>
    <lineage>
        <taxon>Eukaryota</taxon>
        <taxon>Fungi</taxon>
        <taxon>Dikarya</taxon>
        <taxon>Basidiomycota</taxon>
        <taxon>Agaricomycotina</taxon>
        <taxon>Agaricomycetes</taxon>
        <taxon>Agaricomycetidae</taxon>
        <taxon>Agaricales</taxon>
        <taxon>Agaricineae</taxon>
        <taxon>Hymenogastraceae</taxon>
        <taxon>Gymnopilus</taxon>
    </lineage>
</organism>
<keyword evidence="3" id="KW-1185">Reference proteome</keyword>
<sequence length="200" mass="22627">MAIAARRVINIFLSPSFHTTTKAHSIVMPVTEFATLKLKEPYTTNNEDLRKLFQSVAKQQATWSGYPLTFYHNAQNPSLLHIVSGWKNAHAHQKWIASEENQKYLSVFDPLLSVEGLAHVDVDFAQVPSNTQVLVFRKRASDDEETKPANGTTIGRQPAWAGEGVDVDNPKDFYYFAAYDNFDESTRAVDDGSILRRVYF</sequence>